<dbReference type="NCBIfam" id="TIGR00066">
    <property type="entry name" value="g_glut_trans"/>
    <property type="match status" value="1"/>
</dbReference>
<evidence type="ECO:0000313" key="15">
    <source>
        <dbReference type="Proteomes" id="UP000467700"/>
    </source>
</evidence>
<dbReference type="FunFam" id="3.60.20.40:FF:000001">
    <property type="entry name" value="Gamma-glutamyltranspeptidase 1"/>
    <property type="match status" value="1"/>
</dbReference>
<comment type="similarity">
    <text evidence="4">Belongs to the gamma-glutamyltransferase family.</text>
</comment>
<keyword evidence="6 13" id="KW-0808">Transferase</keyword>
<feature type="binding site" evidence="12">
    <location>
        <position position="148"/>
    </location>
    <ligand>
        <name>L-glutamate</name>
        <dbReference type="ChEBI" id="CHEBI:29985"/>
    </ligand>
</feature>
<evidence type="ECO:0000256" key="13">
    <source>
        <dbReference type="RuleBase" id="RU368068"/>
    </source>
</evidence>
<feature type="binding site" evidence="12">
    <location>
        <position position="456"/>
    </location>
    <ligand>
        <name>L-glutamate</name>
        <dbReference type="ChEBI" id="CHEBI:29985"/>
    </ligand>
</feature>
<dbReference type="GO" id="GO:0000324">
    <property type="term" value="C:fungal-type vacuole"/>
    <property type="evidence" value="ECO:0007669"/>
    <property type="project" value="TreeGrafter"/>
</dbReference>
<dbReference type="PANTHER" id="PTHR11686:SF9">
    <property type="entry name" value="RE13973P"/>
    <property type="match status" value="1"/>
</dbReference>
<evidence type="ECO:0000256" key="7">
    <source>
        <dbReference type="ARBA" id="ARBA00022801"/>
    </source>
</evidence>
<comment type="pathway">
    <text evidence="3 13">Sulfur metabolism; glutathione metabolism.</text>
</comment>
<feature type="binding site" evidence="12">
    <location>
        <begin position="432"/>
        <end position="434"/>
    </location>
    <ligand>
        <name>L-glutamate</name>
        <dbReference type="ChEBI" id="CHEBI:29985"/>
    </ligand>
</feature>
<feature type="binding site" evidence="12">
    <location>
        <begin position="484"/>
        <end position="485"/>
    </location>
    <ligand>
        <name>L-glutamate</name>
        <dbReference type="ChEBI" id="CHEBI:29985"/>
    </ligand>
</feature>
<protein>
    <recommendedName>
        <fullName evidence="13">Glutathione hydrolase</fullName>
        <ecNumber evidence="13">2.3.2.2</ecNumber>
        <ecNumber evidence="13">3.4.19.13</ecNumber>
    </recommendedName>
    <alternativeName>
        <fullName evidence="13">Gamma-glutamyltransferase</fullName>
    </alternativeName>
    <alternativeName>
        <fullName evidence="13">Gamma-glutamyltranspeptidase</fullName>
    </alternativeName>
</protein>
<comment type="catalytic activity">
    <reaction evidence="10 13">
        <text>an N-terminal (5-L-glutamyl)-[peptide] + an alpha-amino acid = 5-L-glutamyl amino acid + an N-terminal L-alpha-aminoacyl-[peptide]</text>
        <dbReference type="Rhea" id="RHEA:23904"/>
        <dbReference type="Rhea" id="RHEA-COMP:9780"/>
        <dbReference type="Rhea" id="RHEA-COMP:9795"/>
        <dbReference type="ChEBI" id="CHEBI:77644"/>
        <dbReference type="ChEBI" id="CHEBI:78597"/>
        <dbReference type="ChEBI" id="CHEBI:78599"/>
        <dbReference type="ChEBI" id="CHEBI:78608"/>
        <dbReference type="EC" id="2.3.2.2"/>
    </reaction>
</comment>
<keyword evidence="7 13" id="KW-0378">Hydrolase</keyword>
<keyword evidence="15" id="KW-1185">Reference proteome</keyword>
<evidence type="ECO:0000256" key="11">
    <source>
        <dbReference type="PIRSR" id="PIRSR600101-1"/>
    </source>
</evidence>
<keyword evidence="9 13" id="KW-0012">Acyltransferase</keyword>
<comment type="catalytic activity">
    <reaction evidence="1 13">
        <text>an S-substituted glutathione + H2O = an S-substituted L-cysteinylglycine + L-glutamate</text>
        <dbReference type="Rhea" id="RHEA:59468"/>
        <dbReference type="ChEBI" id="CHEBI:15377"/>
        <dbReference type="ChEBI" id="CHEBI:29985"/>
        <dbReference type="ChEBI" id="CHEBI:90779"/>
        <dbReference type="ChEBI" id="CHEBI:143103"/>
        <dbReference type="EC" id="3.4.19.13"/>
    </reaction>
</comment>
<dbReference type="InterPro" id="IPR043138">
    <property type="entry name" value="GGT_lsub"/>
</dbReference>
<dbReference type="PANTHER" id="PTHR11686">
    <property type="entry name" value="GAMMA GLUTAMYL TRANSPEPTIDASE"/>
    <property type="match status" value="1"/>
</dbReference>
<dbReference type="Gene3D" id="3.60.20.40">
    <property type="match status" value="1"/>
</dbReference>
<evidence type="ECO:0000256" key="9">
    <source>
        <dbReference type="ARBA" id="ARBA00023315"/>
    </source>
</evidence>
<evidence type="ECO:0000256" key="1">
    <source>
        <dbReference type="ARBA" id="ARBA00001049"/>
    </source>
</evidence>
<feature type="binding site" evidence="12">
    <location>
        <position position="507"/>
    </location>
    <ligand>
        <name>L-glutamate</name>
        <dbReference type="ChEBI" id="CHEBI:29985"/>
    </ligand>
</feature>
<evidence type="ECO:0000313" key="14">
    <source>
        <dbReference type="EMBL" id="CAA7263173.1"/>
    </source>
</evidence>
<dbReference type="GO" id="GO:0005886">
    <property type="term" value="C:plasma membrane"/>
    <property type="evidence" value="ECO:0007669"/>
    <property type="project" value="TreeGrafter"/>
</dbReference>
<dbReference type="SUPFAM" id="SSF56235">
    <property type="entry name" value="N-terminal nucleophile aminohydrolases (Ntn hydrolases)"/>
    <property type="match status" value="1"/>
</dbReference>
<dbReference type="PRINTS" id="PR01210">
    <property type="entry name" value="GGTRANSPTASE"/>
</dbReference>
<dbReference type="GO" id="GO:0103068">
    <property type="term" value="F:leukotriene C4 gamma-glutamyl transferase activity"/>
    <property type="evidence" value="ECO:0007669"/>
    <property type="project" value="UniProtKB-EC"/>
</dbReference>
<comment type="catalytic activity">
    <reaction evidence="2 13">
        <text>glutathione + H2O = L-cysteinylglycine + L-glutamate</text>
        <dbReference type="Rhea" id="RHEA:28807"/>
        <dbReference type="ChEBI" id="CHEBI:15377"/>
        <dbReference type="ChEBI" id="CHEBI:29985"/>
        <dbReference type="ChEBI" id="CHEBI:57925"/>
        <dbReference type="ChEBI" id="CHEBI:61694"/>
        <dbReference type="EC" id="3.4.19.13"/>
    </reaction>
</comment>
<dbReference type="OrthoDB" id="1081007at2759"/>
<dbReference type="GO" id="GO:0006751">
    <property type="term" value="P:glutathione catabolic process"/>
    <property type="evidence" value="ECO:0007669"/>
    <property type="project" value="UniProtKB-UniRule"/>
</dbReference>
<dbReference type="AlphaFoldDB" id="A0A8S0WIP0"/>
<evidence type="ECO:0000256" key="8">
    <source>
        <dbReference type="ARBA" id="ARBA00023180"/>
    </source>
</evidence>
<dbReference type="InterPro" id="IPR000101">
    <property type="entry name" value="GGT_peptidase"/>
</dbReference>
<dbReference type="GO" id="GO:0036374">
    <property type="term" value="F:glutathione hydrolase activity"/>
    <property type="evidence" value="ECO:0007669"/>
    <property type="project" value="UniProtKB-UniRule"/>
</dbReference>
<sequence length="603" mass="65667">MFDGKSPSAHPVDESLLPLPSQASFPHPGVRRKRYARLALALLVCLVFLTYRHSSKSPSSFFGKKRNPAYLIHARGGAVATENKRCSDIGVDVLKDGGNAVDAAVAATFCIGVVNMFSSGIGGGGFMTVRLPPTNDSTSSEIYTIDFREVAPALANTTMYASNPRSSMYGGLSVGVPGEVRGLAEAHGRWGALHWKRLVEPSIRLAAGWQVDRELGNRIPWFTELMLNDPDWNVIFAPNGRLLREGELIRRTNLSRTLSIIAEGGADAFYKGPIADSIVRKVRSTGGILSHADLENYSVKVERALEGTYRGKKVYTTHAPTSGPVLLHMLNLIELYDMAERDALNVHRLVEIMKFGFAARTKVCDPAFVKSTKQIDEIATKDFAQTILPNITDDRTHPPEYYNPVFDIKVDHGTSHSSVVDKDGMAVALTSTVNLIFGSQVLDPDTGILLNDEMDDFSTPGFPNAFGLWPSPYNYPEPGKRPLSSTSPTIIEHEDGSFYLSVGGSGGSRIFPAVFQVLLNLGWGLDVSAAIEYGRLHDQLYPARVDADDVYPMDILRGLEDRGHNVTVLDVNRVAAVIQAVMKEGDLISAASDSRKNGIAAGY</sequence>
<keyword evidence="5" id="KW-0645">Protease</keyword>
<dbReference type="Gene3D" id="1.10.246.130">
    <property type="match status" value="1"/>
</dbReference>
<evidence type="ECO:0000256" key="2">
    <source>
        <dbReference type="ARBA" id="ARBA00001089"/>
    </source>
</evidence>
<organism evidence="14 15">
    <name type="scientific">Cyclocybe aegerita</name>
    <name type="common">Black poplar mushroom</name>
    <name type="synonym">Agrocybe aegerita</name>
    <dbReference type="NCBI Taxonomy" id="1973307"/>
    <lineage>
        <taxon>Eukaryota</taxon>
        <taxon>Fungi</taxon>
        <taxon>Dikarya</taxon>
        <taxon>Basidiomycota</taxon>
        <taxon>Agaricomycotina</taxon>
        <taxon>Agaricomycetes</taxon>
        <taxon>Agaricomycetidae</taxon>
        <taxon>Agaricales</taxon>
        <taxon>Agaricineae</taxon>
        <taxon>Bolbitiaceae</taxon>
        <taxon>Cyclocybe</taxon>
    </lineage>
</organism>
<comment type="function">
    <text evidence="13">Cleaves the gamma-glutamyl peptide bond of glutathione and glutathione conjugates.</text>
</comment>
<dbReference type="EC" id="3.4.19.13" evidence="13"/>
<reference evidence="14 15" key="1">
    <citation type="submission" date="2020-01" db="EMBL/GenBank/DDBJ databases">
        <authorList>
            <person name="Gupta K D."/>
        </authorList>
    </citation>
    <scope>NUCLEOTIDE SEQUENCE [LARGE SCALE GENOMIC DNA]</scope>
</reference>
<feature type="active site" description="Nucleophile" evidence="11">
    <location>
        <position position="414"/>
    </location>
</feature>
<evidence type="ECO:0000256" key="10">
    <source>
        <dbReference type="ARBA" id="ARBA00047417"/>
    </source>
</evidence>
<dbReference type="EC" id="2.3.2.2" evidence="13"/>
<evidence type="ECO:0000256" key="5">
    <source>
        <dbReference type="ARBA" id="ARBA00022670"/>
    </source>
</evidence>
<dbReference type="Pfam" id="PF01019">
    <property type="entry name" value="G_glu_transpept"/>
    <property type="match status" value="1"/>
</dbReference>
<name>A0A8S0WIP0_CYCAE</name>
<dbReference type="InterPro" id="IPR043137">
    <property type="entry name" value="GGT_ssub_C"/>
</dbReference>
<dbReference type="FunFam" id="1.10.246.130:FF:000005">
    <property type="entry name" value="Gamma-glutamyltranspeptidase 1, putative"/>
    <property type="match status" value="1"/>
</dbReference>
<evidence type="ECO:0000256" key="4">
    <source>
        <dbReference type="ARBA" id="ARBA00009381"/>
    </source>
</evidence>
<accession>A0A8S0WIP0</accession>
<gene>
    <name evidence="14" type="ORF">AAE3_LOCUS5449</name>
</gene>
<evidence type="ECO:0000256" key="12">
    <source>
        <dbReference type="PIRSR" id="PIRSR600101-2"/>
    </source>
</evidence>
<evidence type="ECO:0000256" key="3">
    <source>
        <dbReference type="ARBA" id="ARBA00005115"/>
    </source>
</evidence>
<proteinExistence type="inferred from homology"/>
<dbReference type="InterPro" id="IPR029055">
    <property type="entry name" value="Ntn_hydrolases_N"/>
</dbReference>
<dbReference type="Proteomes" id="UP000467700">
    <property type="component" value="Unassembled WGS sequence"/>
</dbReference>
<dbReference type="GO" id="GO:0006508">
    <property type="term" value="P:proteolysis"/>
    <property type="evidence" value="ECO:0007669"/>
    <property type="project" value="UniProtKB-KW"/>
</dbReference>
<keyword evidence="8" id="KW-0325">Glycoprotein</keyword>
<comment type="caution">
    <text evidence="14">The sequence shown here is derived from an EMBL/GenBank/DDBJ whole genome shotgun (WGS) entry which is preliminary data.</text>
</comment>
<evidence type="ECO:0000256" key="6">
    <source>
        <dbReference type="ARBA" id="ARBA00022679"/>
    </source>
</evidence>
<dbReference type="EMBL" id="CACVBS010000038">
    <property type="protein sequence ID" value="CAA7263173.1"/>
    <property type="molecule type" value="Genomic_DNA"/>
</dbReference>